<sequence>MARDAFEQAAAKNPNVRRFLNITPASMSKNTKKPNKKRKINNEAQQHTQDTDELTDTEKENEDPKRKVPTEYDSNTLSDDEEIDTLGSDLELVPTMDANKQSSTPRVRNNDPDIDDDDPPFEIIFHPHTLKPTPPAPSRRNAKPSKDEYAQYAPFALKSNQSYAALLTNLSVALGCSIFAIPELKITWRKKTPANSTVVLLGQEVGYKSLLTEMKTAKTGSRTVMLFMPLPHRPGGDVDAAQRYHIDNEVQSAETSTTSSIAEQQLTFDHAMQEHRAQLLAMYPEGNHPLFPQKRVYKDPDSGYCWELTPLRISSWCTHLEKGTATLSKPPAAAHFDYSQRIKTFPCPSADNSPSVAVHPPPPAPALPPPSGILGSSMQLTDLLALGLVSQLIGNGMGGSNLASNHLASSFPALTTASAHPPSVSAVPKADLSVSSPLSPSPNNILNVEVPLDRFCHHYRLSSETQASLAKLGYTPGDTNLRRTSESHWRDFAGIPPLVWERVLNAHRRFLDDAGKGVWDEFIIEN</sequence>
<gene>
    <name evidence="2" type="ORF">K435DRAFT_779831</name>
</gene>
<feature type="compositionally biased region" description="Basic residues" evidence="1">
    <location>
        <begin position="30"/>
        <end position="39"/>
    </location>
</feature>
<feature type="region of interest" description="Disordered" evidence="1">
    <location>
        <begin position="126"/>
        <end position="145"/>
    </location>
</feature>
<proteinExistence type="predicted"/>
<dbReference type="Proteomes" id="UP000297245">
    <property type="component" value="Unassembled WGS sequence"/>
</dbReference>
<accession>A0A4S8LV53</accession>
<evidence type="ECO:0000313" key="2">
    <source>
        <dbReference type="EMBL" id="THU93489.1"/>
    </source>
</evidence>
<evidence type="ECO:0000313" key="3">
    <source>
        <dbReference type="Proteomes" id="UP000297245"/>
    </source>
</evidence>
<dbReference type="AlphaFoldDB" id="A0A4S8LV53"/>
<feature type="region of interest" description="Disordered" evidence="1">
    <location>
        <begin position="1"/>
        <end position="114"/>
    </location>
</feature>
<protein>
    <submittedName>
        <fullName evidence="2">Uncharacterized protein</fullName>
    </submittedName>
</protein>
<reference evidence="2 3" key="1">
    <citation type="journal article" date="2019" name="Nat. Ecol. Evol.">
        <title>Megaphylogeny resolves global patterns of mushroom evolution.</title>
        <authorList>
            <person name="Varga T."/>
            <person name="Krizsan K."/>
            <person name="Foldi C."/>
            <person name="Dima B."/>
            <person name="Sanchez-Garcia M."/>
            <person name="Sanchez-Ramirez S."/>
            <person name="Szollosi G.J."/>
            <person name="Szarkandi J.G."/>
            <person name="Papp V."/>
            <person name="Albert L."/>
            <person name="Andreopoulos W."/>
            <person name="Angelini C."/>
            <person name="Antonin V."/>
            <person name="Barry K.W."/>
            <person name="Bougher N.L."/>
            <person name="Buchanan P."/>
            <person name="Buyck B."/>
            <person name="Bense V."/>
            <person name="Catcheside P."/>
            <person name="Chovatia M."/>
            <person name="Cooper J."/>
            <person name="Damon W."/>
            <person name="Desjardin D."/>
            <person name="Finy P."/>
            <person name="Geml J."/>
            <person name="Haridas S."/>
            <person name="Hughes K."/>
            <person name="Justo A."/>
            <person name="Karasinski D."/>
            <person name="Kautmanova I."/>
            <person name="Kiss B."/>
            <person name="Kocsube S."/>
            <person name="Kotiranta H."/>
            <person name="LaButti K.M."/>
            <person name="Lechner B.E."/>
            <person name="Liimatainen K."/>
            <person name="Lipzen A."/>
            <person name="Lukacs Z."/>
            <person name="Mihaltcheva S."/>
            <person name="Morgado L.N."/>
            <person name="Niskanen T."/>
            <person name="Noordeloos M.E."/>
            <person name="Ohm R.A."/>
            <person name="Ortiz-Santana B."/>
            <person name="Ovrebo C."/>
            <person name="Racz N."/>
            <person name="Riley R."/>
            <person name="Savchenko A."/>
            <person name="Shiryaev A."/>
            <person name="Soop K."/>
            <person name="Spirin V."/>
            <person name="Szebenyi C."/>
            <person name="Tomsovsky M."/>
            <person name="Tulloss R.E."/>
            <person name="Uehling J."/>
            <person name="Grigoriev I.V."/>
            <person name="Vagvolgyi C."/>
            <person name="Papp T."/>
            <person name="Martin F.M."/>
            <person name="Miettinen O."/>
            <person name="Hibbett D.S."/>
            <person name="Nagy L.G."/>
        </authorList>
    </citation>
    <scope>NUCLEOTIDE SEQUENCE [LARGE SCALE GENOMIC DNA]</scope>
    <source>
        <strain evidence="2 3">CBS 962.96</strain>
    </source>
</reference>
<organism evidence="2 3">
    <name type="scientific">Dendrothele bispora (strain CBS 962.96)</name>
    <dbReference type="NCBI Taxonomy" id="1314807"/>
    <lineage>
        <taxon>Eukaryota</taxon>
        <taxon>Fungi</taxon>
        <taxon>Dikarya</taxon>
        <taxon>Basidiomycota</taxon>
        <taxon>Agaricomycotina</taxon>
        <taxon>Agaricomycetes</taxon>
        <taxon>Agaricomycetidae</taxon>
        <taxon>Agaricales</taxon>
        <taxon>Agaricales incertae sedis</taxon>
        <taxon>Dendrothele</taxon>
    </lineage>
</organism>
<keyword evidence="3" id="KW-1185">Reference proteome</keyword>
<feature type="compositionally biased region" description="Polar residues" evidence="1">
    <location>
        <begin position="98"/>
        <end position="107"/>
    </location>
</feature>
<evidence type="ECO:0000256" key="1">
    <source>
        <dbReference type="SAM" id="MobiDB-lite"/>
    </source>
</evidence>
<dbReference type="OrthoDB" id="3069791at2759"/>
<dbReference type="EMBL" id="ML179248">
    <property type="protein sequence ID" value="THU93489.1"/>
    <property type="molecule type" value="Genomic_DNA"/>
</dbReference>
<feature type="compositionally biased region" description="Basic and acidic residues" evidence="1">
    <location>
        <begin position="56"/>
        <end position="70"/>
    </location>
</feature>
<name>A0A4S8LV53_DENBC</name>